<dbReference type="NCBIfam" id="NF007494">
    <property type="entry name" value="PRK10089.1-3"/>
    <property type="match status" value="1"/>
</dbReference>
<comment type="caution">
    <text evidence="5">The sequence shown here is derived from an EMBL/GenBank/DDBJ whole genome shotgun (WGS) entry which is preliminary data.</text>
</comment>
<protein>
    <submittedName>
        <fullName evidence="5">tRNA-binding protein</fullName>
    </submittedName>
</protein>
<dbReference type="InterPro" id="IPR051270">
    <property type="entry name" value="Tyrosine-tRNA_ligase_regulator"/>
</dbReference>
<evidence type="ECO:0000313" key="5">
    <source>
        <dbReference type="EMBL" id="MCS5490781.1"/>
    </source>
</evidence>
<accession>A0ABT2G692</accession>
<dbReference type="PANTHER" id="PTHR11586">
    <property type="entry name" value="TRNA-AMINOACYLATION COFACTOR ARC1 FAMILY MEMBER"/>
    <property type="match status" value="1"/>
</dbReference>
<keyword evidence="1 3" id="KW-0820">tRNA-binding</keyword>
<keyword evidence="6" id="KW-1185">Reference proteome</keyword>
<proteinExistence type="predicted"/>
<dbReference type="CDD" id="cd02798">
    <property type="entry name" value="tRNA_bind_CsaA"/>
    <property type="match status" value="1"/>
</dbReference>
<dbReference type="NCBIfam" id="NF007495">
    <property type="entry name" value="PRK10089.1-4"/>
    <property type="match status" value="1"/>
</dbReference>
<reference evidence="5 6" key="1">
    <citation type="submission" date="2022-08" db="EMBL/GenBank/DDBJ databases">
        <title>Algoriphagus sp. CAU 1643 isolated from mud.</title>
        <authorList>
            <person name="Kim W."/>
        </authorList>
    </citation>
    <scope>NUCLEOTIDE SEQUENCE [LARGE SCALE GENOMIC DNA]</scope>
    <source>
        <strain evidence="5 6">CAU 1643</strain>
    </source>
</reference>
<organism evidence="5 6">
    <name type="scientific">Algoriphagus limi</name>
    <dbReference type="NCBI Taxonomy" id="2975273"/>
    <lineage>
        <taxon>Bacteria</taxon>
        <taxon>Pseudomonadati</taxon>
        <taxon>Bacteroidota</taxon>
        <taxon>Cytophagia</taxon>
        <taxon>Cytophagales</taxon>
        <taxon>Cyclobacteriaceae</taxon>
        <taxon>Algoriphagus</taxon>
    </lineage>
</organism>
<feature type="domain" description="TRNA-binding" evidence="4">
    <location>
        <begin position="8"/>
        <end position="112"/>
    </location>
</feature>
<dbReference type="Gene3D" id="2.40.50.140">
    <property type="entry name" value="Nucleic acid-binding proteins"/>
    <property type="match status" value="1"/>
</dbReference>
<evidence type="ECO:0000256" key="3">
    <source>
        <dbReference type="PROSITE-ProRule" id="PRU00209"/>
    </source>
</evidence>
<evidence type="ECO:0000256" key="2">
    <source>
        <dbReference type="ARBA" id="ARBA00022884"/>
    </source>
</evidence>
<dbReference type="NCBIfam" id="TIGR02222">
    <property type="entry name" value="chap_CsaA"/>
    <property type="match status" value="1"/>
</dbReference>
<evidence type="ECO:0000313" key="6">
    <source>
        <dbReference type="Proteomes" id="UP001206788"/>
    </source>
</evidence>
<gene>
    <name evidence="5" type="ORF">NY014_10085</name>
</gene>
<dbReference type="InterPro" id="IPR002547">
    <property type="entry name" value="tRNA-bd_dom"/>
</dbReference>
<sequence>MQTIDYEDFAKLEFRAGTIIRVENFEKARKPAYKIWVDLGAELEIKKSSAQITDLYSPEELIGRQVVCVVNFKPRQIADFMSEVLITGFPDEQGRVVLITVERKIPNGAKLF</sequence>
<dbReference type="PANTHER" id="PTHR11586:SF37">
    <property type="entry name" value="TRNA-BINDING DOMAIN-CONTAINING PROTEIN"/>
    <property type="match status" value="1"/>
</dbReference>
<dbReference type="NCBIfam" id="NF007493">
    <property type="entry name" value="PRK10089.1-2"/>
    <property type="match status" value="1"/>
</dbReference>
<dbReference type="InterPro" id="IPR012340">
    <property type="entry name" value="NA-bd_OB-fold"/>
</dbReference>
<dbReference type="EMBL" id="JANWGH010000002">
    <property type="protein sequence ID" value="MCS5490781.1"/>
    <property type="molecule type" value="Genomic_DNA"/>
</dbReference>
<name>A0ABT2G692_9BACT</name>
<evidence type="ECO:0000256" key="1">
    <source>
        <dbReference type="ARBA" id="ARBA00022555"/>
    </source>
</evidence>
<evidence type="ECO:0000259" key="4">
    <source>
        <dbReference type="PROSITE" id="PS50886"/>
    </source>
</evidence>
<dbReference type="Proteomes" id="UP001206788">
    <property type="component" value="Unassembled WGS sequence"/>
</dbReference>
<dbReference type="RefSeq" id="WP_259414465.1">
    <property type="nucleotide sequence ID" value="NZ_JANWGH010000002.1"/>
</dbReference>
<dbReference type="SUPFAM" id="SSF50249">
    <property type="entry name" value="Nucleic acid-binding proteins"/>
    <property type="match status" value="1"/>
</dbReference>
<dbReference type="PROSITE" id="PS50886">
    <property type="entry name" value="TRBD"/>
    <property type="match status" value="1"/>
</dbReference>
<dbReference type="Pfam" id="PF01588">
    <property type="entry name" value="tRNA_bind"/>
    <property type="match status" value="1"/>
</dbReference>
<dbReference type="InterPro" id="IPR008231">
    <property type="entry name" value="CsaA"/>
</dbReference>
<keyword evidence="2 3" id="KW-0694">RNA-binding</keyword>